<evidence type="ECO:0000313" key="2">
    <source>
        <dbReference type="EMBL" id="OCB85488.1"/>
    </source>
</evidence>
<protein>
    <submittedName>
        <fullName evidence="2">Uncharacterized protein</fullName>
    </submittedName>
</protein>
<keyword evidence="3" id="KW-1185">Reference proteome</keyword>
<feature type="region of interest" description="Disordered" evidence="1">
    <location>
        <begin position="179"/>
        <end position="209"/>
    </location>
</feature>
<dbReference type="Proteomes" id="UP000757232">
    <property type="component" value="Unassembled WGS sequence"/>
</dbReference>
<dbReference type="OrthoDB" id="3357341at2759"/>
<dbReference type="EMBL" id="LNZH02000209">
    <property type="protein sequence ID" value="OCB85488.1"/>
    <property type="molecule type" value="Genomic_DNA"/>
</dbReference>
<feature type="compositionally biased region" description="Basic and acidic residues" evidence="1">
    <location>
        <begin position="368"/>
        <end position="423"/>
    </location>
</feature>
<comment type="caution">
    <text evidence="2">The sequence shown here is derived from an EMBL/GenBank/DDBJ whole genome shotgun (WGS) entry which is preliminary data.</text>
</comment>
<reference evidence="2" key="1">
    <citation type="submission" date="2016-06" db="EMBL/GenBank/DDBJ databases">
        <title>Draft Genome sequence of the fungus Inonotus baumii.</title>
        <authorList>
            <person name="Zhu H."/>
            <person name="Lin W."/>
        </authorList>
    </citation>
    <scope>NUCLEOTIDE SEQUENCE</scope>
    <source>
        <strain evidence="2">821</strain>
    </source>
</reference>
<gene>
    <name evidence="2" type="ORF">A7U60_g7498</name>
</gene>
<evidence type="ECO:0000313" key="3">
    <source>
        <dbReference type="Proteomes" id="UP000757232"/>
    </source>
</evidence>
<sequence>MLDQNLFTLNVTPREDSPLVLELIDPQGTVYYRKERIQALGGPYEFKVIDPLSESLLATITAPSASSKHKTIELYNPSVPVELKYTGTFSFRWTFKWEEHEFEWKREECFLIRKPDPPVLVAITKEPPGKIKTKVVQILDYNLKRFDIDDRKGLEIVILSALLSFQDYSDEVHANTPPLLGAPVAKASKSPEEPPPPEVPPKPKKTGAEKIAEMQTGVLGEVRVEEDGPVEDYAQYCANLLEGDNMLFVVLHSASSDTVSKVLEVAHQTKRIRHKAGLDDEGELYQYVQYDMHNSSLSGKKGPRIIHLDDDADVKNKYKPPESLTVHLSKIPLPELQPKARVQGKGREGETDVSSEEDRKKSKSSKAKGKDAKEKQESDKERRRREKEREKELLKREKGMKKEKGKDKGKTRAHSLDRDDRAASNRLAKQAPGNHVAAHRIHPNQRSPSPSQLNNPAIYAAPVPRPPPMPTLMPPPASNPYPPYPGHQRVMSSPGPPPMMYPQRSVSAYGPYPGPPPQQQQRAQTPSSMVNGLLDKLRAW</sequence>
<feature type="region of interest" description="Disordered" evidence="1">
    <location>
        <begin position="316"/>
        <end position="540"/>
    </location>
</feature>
<evidence type="ECO:0000256" key="1">
    <source>
        <dbReference type="SAM" id="MobiDB-lite"/>
    </source>
</evidence>
<feature type="compositionally biased region" description="Basic and acidic residues" evidence="1">
    <location>
        <begin position="345"/>
        <end position="360"/>
    </location>
</feature>
<organism evidence="2 3">
    <name type="scientific">Sanghuangporus baumii</name>
    <name type="common">Phellinus baumii</name>
    <dbReference type="NCBI Taxonomy" id="108892"/>
    <lineage>
        <taxon>Eukaryota</taxon>
        <taxon>Fungi</taxon>
        <taxon>Dikarya</taxon>
        <taxon>Basidiomycota</taxon>
        <taxon>Agaricomycotina</taxon>
        <taxon>Agaricomycetes</taxon>
        <taxon>Hymenochaetales</taxon>
        <taxon>Hymenochaetaceae</taxon>
        <taxon>Sanghuangporus</taxon>
    </lineage>
</organism>
<feature type="compositionally biased region" description="Polar residues" evidence="1">
    <location>
        <begin position="444"/>
        <end position="455"/>
    </location>
</feature>
<feature type="compositionally biased region" description="Low complexity" evidence="1">
    <location>
        <begin position="501"/>
        <end position="511"/>
    </location>
</feature>
<name>A0A9Q5N615_SANBA</name>
<dbReference type="AlphaFoldDB" id="A0A9Q5N615"/>
<accession>A0A9Q5N615</accession>
<proteinExistence type="predicted"/>
<feature type="compositionally biased region" description="Pro residues" evidence="1">
    <location>
        <begin position="463"/>
        <end position="485"/>
    </location>
</feature>